<dbReference type="AlphaFoldDB" id="A0A147BQ01"/>
<protein>
    <submittedName>
        <fullName evidence="2">Putative secreted protein</fullName>
    </submittedName>
</protein>
<evidence type="ECO:0000256" key="1">
    <source>
        <dbReference type="SAM" id="SignalP"/>
    </source>
</evidence>
<sequence>MTRASTLPFLLVCCVSPLLRSSDDALPEKRASSVPRCKPSAFLGQMCIAGEVKFCFPARETVNLFFLVSGPR</sequence>
<dbReference type="EMBL" id="GEGO01002567">
    <property type="protein sequence ID" value="JAR92837.1"/>
    <property type="molecule type" value="Transcribed_RNA"/>
</dbReference>
<organism evidence="2">
    <name type="scientific">Ixodes ricinus</name>
    <name type="common">Common tick</name>
    <name type="synonym">Acarus ricinus</name>
    <dbReference type="NCBI Taxonomy" id="34613"/>
    <lineage>
        <taxon>Eukaryota</taxon>
        <taxon>Metazoa</taxon>
        <taxon>Ecdysozoa</taxon>
        <taxon>Arthropoda</taxon>
        <taxon>Chelicerata</taxon>
        <taxon>Arachnida</taxon>
        <taxon>Acari</taxon>
        <taxon>Parasitiformes</taxon>
        <taxon>Ixodida</taxon>
        <taxon>Ixodoidea</taxon>
        <taxon>Ixodidae</taxon>
        <taxon>Ixodinae</taxon>
        <taxon>Ixodes</taxon>
    </lineage>
</organism>
<accession>A0A147BQ01</accession>
<feature type="signal peptide" evidence="1">
    <location>
        <begin position="1"/>
        <end position="21"/>
    </location>
</feature>
<feature type="chain" id="PRO_5007542687" evidence="1">
    <location>
        <begin position="22"/>
        <end position="72"/>
    </location>
</feature>
<proteinExistence type="predicted"/>
<name>A0A147BQ01_IXORI</name>
<evidence type="ECO:0000313" key="2">
    <source>
        <dbReference type="EMBL" id="JAR92837.1"/>
    </source>
</evidence>
<reference evidence="2" key="1">
    <citation type="journal article" date="2018" name="PLoS Negl. Trop. Dis.">
        <title>Sialome diversity of ticks revealed by RNAseq of single tick salivary glands.</title>
        <authorList>
            <person name="Perner J."/>
            <person name="Kropackova S."/>
            <person name="Kopacek P."/>
            <person name="Ribeiro J.M."/>
        </authorList>
    </citation>
    <scope>NUCLEOTIDE SEQUENCE</scope>
    <source>
        <strain evidence="2">Siblings of single egg batch collected in Ceske Budejovice</strain>
        <tissue evidence="2">Salivary glands</tissue>
    </source>
</reference>
<keyword evidence="1" id="KW-0732">Signal</keyword>